<keyword evidence="3" id="KW-0597">Phosphoprotein</keyword>
<proteinExistence type="predicted"/>
<organism evidence="6 7">
    <name type="scientific">Eubacterium aggregans</name>
    <dbReference type="NCBI Taxonomy" id="81409"/>
    <lineage>
        <taxon>Bacteria</taxon>
        <taxon>Bacillati</taxon>
        <taxon>Bacillota</taxon>
        <taxon>Clostridia</taxon>
        <taxon>Eubacteriales</taxon>
        <taxon>Eubacteriaceae</taxon>
        <taxon>Eubacterium</taxon>
    </lineage>
</organism>
<evidence type="ECO:0000313" key="6">
    <source>
        <dbReference type="EMBL" id="SEA86281.1"/>
    </source>
</evidence>
<dbReference type="SMART" id="SM00850">
    <property type="entry name" value="LytTR"/>
    <property type="match status" value="1"/>
</dbReference>
<dbReference type="PROSITE" id="PS50110">
    <property type="entry name" value="RESPONSE_REGULATORY"/>
    <property type="match status" value="1"/>
</dbReference>
<dbReference type="Pfam" id="PF00072">
    <property type="entry name" value="Response_reg"/>
    <property type="match status" value="1"/>
</dbReference>
<protein>
    <recommendedName>
        <fullName evidence="1">Stage 0 sporulation protein A homolog</fullName>
    </recommendedName>
</protein>
<gene>
    <name evidence="6" type="ORF">SAMN04515656_1542</name>
</gene>
<dbReference type="SMART" id="SM00448">
    <property type="entry name" value="REC"/>
    <property type="match status" value="1"/>
</dbReference>
<accession>A0A1H4EMP9</accession>
<dbReference type="GO" id="GO:0000156">
    <property type="term" value="F:phosphorelay response regulator activity"/>
    <property type="evidence" value="ECO:0007669"/>
    <property type="project" value="InterPro"/>
</dbReference>
<keyword evidence="6" id="KW-0238">DNA-binding</keyword>
<dbReference type="InterPro" id="IPR007492">
    <property type="entry name" value="LytTR_DNA-bd_dom"/>
</dbReference>
<dbReference type="RefSeq" id="WP_090310061.1">
    <property type="nucleotide sequence ID" value="NZ_FNRK01000054.1"/>
</dbReference>
<dbReference type="STRING" id="81409.SAMN04515656_1542"/>
<reference evidence="6 7" key="1">
    <citation type="submission" date="2016-10" db="EMBL/GenBank/DDBJ databases">
        <authorList>
            <person name="de Groot N.N."/>
        </authorList>
    </citation>
    <scope>NUCLEOTIDE SEQUENCE [LARGE SCALE GENOMIC DNA]</scope>
    <source>
        <strain evidence="6 7">SR12</strain>
    </source>
</reference>
<keyword evidence="7" id="KW-1185">Reference proteome</keyword>
<evidence type="ECO:0000256" key="3">
    <source>
        <dbReference type="PROSITE-ProRule" id="PRU00169"/>
    </source>
</evidence>
<evidence type="ECO:0000259" key="4">
    <source>
        <dbReference type="PROSITE" id="PS50110"/>
    </source>
</evidence>
<evidence type="ECO:0000256" key="2">
    <source>
        <dbReference type="ARBA" id="ARBA00024867"/>
    </source>
</evidence>
<evidence type="ECO:0000256" key="1">
    <source>
        <dbReference type="ARBA" id="ARBA00018672"/>
    </source>
</evidence>
<dbReference type="SUPFAM" id="SSF52172">
    <property type="entry name" value="CheY-like"/>
    <property type="match status" value="1"/>
</dbReference>
<dbReference type="GO" id="GO:0003677">
    <property type="term" value="F:DNA binding"/>
    <property type="evidence" value="ECO:0007669"/>
    <property type="project" value="UniProtKB-KW"/>
</dbReference>
<dbReference type="PROSITE" id="PS50930">
    <property type="entry name" value="HTH_LYTTR"/>
    <property type="match status" value="1"/>
</dbReference>
<dbReference type="InterPro" id="IPR001789">
    <property type="entry name" value="Sig_transdc_resp-reg_receiver"/>
</dbReference>
<dbReference type="InterPro" id="IPR046947">
    <property type="entry name" value="LytR-like"/>
</dbReference>
<dbReference type="PANTHER" id="PTHR37299:SF1">
    <property type="entry name" value="STAGE 0 SPORULATION PROTEIN A HOMOLOG"/>
    <property type="match status" value="1"/>
</dbReference>
<dbReference type="OrthoDB" id="9788600at2"/>
<dbReference type="AlphaFoldDB" id="A0A1H4EMP9"/>
<dbReference type="InterPro" id="IPR011006">
    <property type="entry name" value="CheY-like_superfamily"/>
</dbReference>
<evidence type="ECO:0000313" key="7">
    <source>
        <dbReference type="Proteomes" id="UP000199394"/>
    </source>
</evidence>
<dbReference type="Gene3D" id="2.40.50.1020">
    <property type="entry name" value="LytTr DNA-binding domain"/>
    <property type="match status" value="1"/>
</dbReference>
<dbReference type="Gene3D" id="3.40.50.2300">
    <property type="match status" value="1"/>
</dbReference>
<feature type="modified residue" description="4-aspartylphosphate" evidence="3">
    <location>
        <position position="65"/>
    </location>
</feature>
<feature type="domain" description="Response regulatory" evidence="4">
    <location>
        <begin position="3"/>
        <end position="129"/>
    </location>
</feature>
<dbReference type="PANTHER" id="PTHR37299">
    <property type="entry name" value="TRANSCRIPTIONAL REGULATOR-RELATED"/>
    <property type="match status" value="1"/>
</dbReference>
<dbReference type="EMBL" id="FNRK01000054">
    <property type="protein sequence ID" value="SEA86281.1"/>
    <property type="molecule type" value="Genomic_DNA"/>
</dbReference>
<dbReference type="Pfam" id="PF04397">
    <property type="entry name" value="LytTR"/>
    <property type="match status" value="1"/>
</dbReference>
<feature type="domain" description="HTH LytTR-type" evidence="5">
    <location>
        <begin position="150"/>
        <end position="238"/>
    </location>
</feature>
<evidence type="ECO:0000259" key="5">
    <source>
        <dbReference type="PROSITE" id="PS50930"/>
    </source>
</evidence>
<comment type="function">
    <text evidence="2">May play the central regulatory role in sporulation. It may be an element of the effector pathway responsible for the activation of sporulation genes in response to nutritional stress. Spo0A may act in concert with spo0H (a sigma factor) to control the expression of some genes that are critical to the sporulation process.</text>
</comment>
<name>A0A1H4EMP9_9FIRM</name>
<dbReference type="Proteomes" id="UP000199394">
    <property type="component" value="Unassembled WGS sequence"/>
</dbReference>
<sequence length="245" mass="29171">MLNIIICDDDPAFVTTLETQVNVFLQKQNIEPNFIRFYSGEDLLNWYLSDSASPQPKEVDFLFIDVEMPPGRNGLETITELRKRRVNCIVFFVSSHSQYMIDTYELNTFQYVLKPLDPHRLEQALLRGVNSWKKQKTKLFLDVDQKHIALPYDDIIMIESLNRKTSIYTLTNKYITREKISNLEKMLLPFHFLKTHRSFIINMDRVLFYKGYQFHLQKGYLADISYRQRAEIIRKYEAYAFQRGI</sequence>